<organism evidence="6 7">
    <name type="scientific">Seriola dumerili</name>
    <name type="common">Greater amberjack</name>
    <name type="synonym">Caranx dumerili</name>
    <dbReference type="NCBI Taxonomy" id="41447"/>
    <lineage>
        <taxon>Eukaryota</taxon>
        <taxon>Metazoa</taxon>
        <taxon>Chordata</taxon>
        <taxon>Craniata</taxon>
        <taxon>Vertebrata</taxon>
        <taxon>Euteleostomi</taxon>
        <taxon>Actinopterygii</taxon>
        <taxon>Neopterygii</taxon>
        <taxon>Teleostei</taxon>
        <taxon>Neoteleostei</taxon>
        <taxon>Acanthomorphata</taxon>
        <taxon>Carangaria</taxon>
        <taxon>Carangiformes</taxon>
        <taxon>Carangidae</taxon>
        <taxon>Seriola</taxon>
    </lineage>
</organism>
<dbReference type="InterPro" id="IPR000980">
    <property type="entry name" value="SH2"/>
</dbReference>
<proteinExistence type="predicted"/>
<evidence type="ECO:0000259" key="5">
    <source>
        <dbReference type="PROSITE" id="PS50001"/>
    </source>
</evidence>
<evidence type="ECO:0000313" key="7">
    <source>
        <dbReference type="Proteomes" id="UP000261420"/>
    </source>
</evidence>
<dbReference type="PANTHER" id="PTHR10337">
    <property type="entry name" value="SHC TRANSFORMING PROTEIN"/>
    <property type="match status" value="1"/>
</dbReference>
<keyword evidence="7" id="KW-1185">Reference proteome</keyword>
<evidence type="ECO:0000259" key="4">
    <source>
        <dbReference type="PROSITE" id="PS01179"/>
    </source>
</evidence>
<dbReference type="Gene3D" id="2.30.29.30">
    <property type="entry name" value="Pleckstrin-homology domain (PH domain)/Phosphotyrosine-binding domain (PTB)"/>
    <property type="match status" value="1"/>
</dbReference>
<feature type="domain" description="PID" evidence="4">
    <location>
        <begin position="171"/>
        <end position="324"/>
    </location>
</feature>
<dbReference type="InterPro" id="IPR006020">
    <property type="entry name" value="PTB/PI_dom"/>
</dbReference>
<reference evidence="6" key="2">
    <citation type="submission" date="2025-09" db="UniProtKB">
        <authorList>
            <consortium name="Ensembl"/>
        </authorList>
    </citation>
    <scope>IDENTIFICATION</scope>
</reference>
<dbReference type="AlphaFoldDB" id="A0A3B4UVQ5"/>
<dbReference type="InterPro" id="IPR011993">
    <property type="entry name" value="PH-like_dom_sf"/>
</dbReference>
<dbReference type="SMART" id="SM00462">
    <property type="entry name" value="PTB"/>
    <property type="match status" value="1"/>
</dbReference>
<gene>
    <name evidence="6" type="primary">SHC4</name>
</gene>
<dbReference type="GO" id="GO:0005886">
    <property type="term" value="C:plasma membrane"/>
    <property type="evidence" value="ECO:0007669"/>
    <property type="project" value="TreeGrafter"/>
</dbReference>
<feature type="compositionally biased region" description="Basic and acidic residues" evidence="3">
    <location>
        <begin position="110"/>
        <end position="121"/>
    </location>
</feature>
<feature type="region of interest" description="Disordered" evidence="3">
    <location>
        <begin position="102"/>
        <end position="126"/>
    </location>
</feature>
<dbReference type="PANTHER" id="PTHR10337:SF12">
    <property type="entry name" value="SHC-TRANSFORMING PROTEIN 4"/>
    <property type="match status" value="1"/>
</dbReference>
<dbReference type="InterPro" id="IPR036860">
    <property type="entry name" value="SH2_dom_sf"/>
</dbReference>
<dbReference type="Pfam" id="PF00017">
    <property type="entry name" value="SH2"/>
    <property type="match status" value="1"/>
</dbReference>
<dbReference type="Pfam" id="PF00640">
    <property type="entry name" value="PID"/>
    <property type="match status" value="1"/>
</dbReference>
<dbReference type="Ensembl" id="ENSSDUT00000022870.1">
    <property type="protein sequence ID" value="ENSSDUP00000022459.1"/>
    <property type="gene ID" value="ENSSDUG00000016248.1"/>
</dbReference>
<evidence type="ECO:0000256" key="2">
    <source>
        <dbReference type="PROSITE-ProRule" id="PRU00191"/>
    </source>
</evidence>
<reference evidence="6" key="1">
    <citation type="submission" date="2025-08" db="UniProtKB">
        <authorList>
            <consortium name="Ensembl"/>
        </authorList>
    </citation>
    <scope>IDENTIFICATION</scope>
</reference>
<evidence type="ECO:0000256" key="3">
    <source>
        <dbReference type="SAM" id="MobiDB-lite"/>
    </source>
</evidence>
<dbReference type="SMART" id="SM00252">
    <property type="entry name" value="SH2"/>
    <property type="match status" value="1"/>
</dbReference>
<dbReference type="PROSITE" id="PS50001">
    <property type="entry name" value="SH2"/>
    <property type="match status" value="1"/>
</dbReference>
<evidence type="ECO:0000256" key="1">
    <source>
        <dbReference type="ARBA" id="ARBA00022999"/>
    </source>
</evidence>
<protein>
    <submittedName>
        <fullName evidence="6">SHC adaptor protein 4</fullName>
    </submittedName>
</protein>
<accession>A0A3B4UVQ5</accession>
<dbReference type="Proteomes" id="UP000261420">
    <property type="component" value="Unplaced"/>
</dbReference>
<keyword evidence="1 2" id="KW-0727">SH2 domain</keyword>
<dbReference type="GO" id="GO:0030971">
    <property type="term" value="F:receptor tyrosine kinase binding"/>
    <property type="evidence" value="ECO:0007669"/>
    <property type="project" value="TreeGrafter"/>
</dbReference>
<dbReference type="GeneTree" id="ENSGT00950000182870"/>
<dbReference type="Gene3D" id="3.30.505.10">
    <property type="entry name" value="SH2 domain"/>
    <property type="match status" value="1"/>
</dbReference>
<dbReference type="PRINTS" id="PR00401">
    <property type="entry name" value="SH2DOMAIN"/>
</dbReference>
<feature type="domain" description="SH2" evidence="5">
    <location>
        <begin position="415"/>
        <end position="506"/>
    </location>
</feature>
<sequence length="511" mass="57270">MQYVGLYYDGNHCAAYLIVTPSSTGMLKRTKYSRLRNDSLTSLEDCPQRMLPLKRELHLDSDFAQLDPGTPSHHGLSTLRDFIPRVANIRLQSPISLRGLRGQRNTAGERTIDGHTDRPLSRTEWGSGPNQRFCTHAVLEPEVCPCPLMEMRTDCLIVLYKQVSFHIGIGYMGSVEVTQSMRTLDFDTRMQVTREAISRLCEKTSAKTTVRSKRPVHKGLSAVLGQINLQFSGSRIILTVSTDSVTLIAASSLQKIAHHPMQAISFASGGDPDMADYIAYVAKDLTNQRACHILECPRGRACEVINSIGQAFETRFRQLLSHTPSLLSTNPRLSFFSERCDYYNVIPGKKPPPGGIEDLRIAREENKQDADIKGVRVNCSTNTKNNKDIMYSHYAEQCTPLSESLIRDLIQEEGWFHGRLGRKQAESLLTCSGDFLVRESSSASGQYVLSGMEGATVRHLLLVDPHGQVRTRDQVFLSVGHLVRFHMDNQMPIISGSSELRLKQSILRRHQ</sequence>
<evidence type="ECO:0000313" key="6">
    <source>
        <dbReference type="Ensembl" id="ENSSDUP00000022459.1"/>
    </source>
</evidence>
<dbReference type="SUPFAM" id="SSF55550">
    <property type="entry name" value="SH2 domain"/>
    <property type="match status" value="1"/>
</dbReference>
<dbReference type="InterPro" id="IPR051235">
    <property type="entry name" value="CEP152/SHC-Transforming"/>
</dbReference>
<dbReference type="PRINTS" id="PR00629">
    <property type="entry name" value="SHCPIDOMAIN"/>
</dbReference>
<dbReference type="InterPro" id="IPR006019">
    <property type="entry name" value="PID_Shc-like"/>
</dbReference>
<dbReference type="SUPFAM" id="SSF50729">
    <property type="entry name" value="PH domain-like"/>
    <property type="match status" value="1"/>
</dbReference>
<name>A0A3B4UVQ5_SERDU</name>
<dbReference type="GO" id="GO:0007169">
    <property type="term" value="P:cell surface receptor protein tyrosine kinase signaling pathway"/>
    <property type="evidence" value="ECO:0007669"/>
    <property type="project" value="TreeGrafter"/>
</dbReference>
<dbReference type="PROSITE" id="PS01179">
    <property type="entry name" value="PID"/>
    <property type="match status" value="1"/>
</dbReference>
<dbReference type="CDD" id="cd01209">
    <property type="entry name" value="PTB_Shc"/>
    <property type="match status" value="1"/>
</dbReference>
<dbReference type="GO" id="GO:0035556">
    <property type="term" value="P:intracellular signal transduction"/>
    <property type="evidence" value="ECO:0007669"/>
    <property type="project" value="InterPro"/>
</dbReference>